<evidence type="ECO:0000313" key="20">
    <source>
        <dbReference type="Proteomes" id="UP000068832"/>
    </source>
</evidence>
<dbReference type="OrthoDB" id="372195at2157"/>
<keyword evidence="4 9" id="KW-0808">Transferase</keyword>
<evidence type="ECO:0000256" key="4">
    <source>
        <dbReference type="ARBA" id="ARBA00022679"/>
    </source>
</evidence>
<dbReference type="NCBIfam" id="TIGR01135">
    <property type="entry name" value="glmS"/>
    <property type="match status" value="1"/>
</dbReference>
<dbReference type="PROSITE" id="PS51464">
    <property type="entry name" value="SIS"/>
    <property type="match status" value="2"/>
</dbReference>
<dbReference type="InterPro" id="IPR005855">
    <property type="entry name" value="GFAT"/>
</dbReference>
<evidence type="ECO:0000313" key="16">
    <source>
        <dbReference type="Proteomes" id="UP000056255"/>
    </source>
</evidence>
<dbReference type="NCBIfam" id="NF001484">
    <property type="entry name" value="PRK00331.1"/>
    <property type="match status" value="1"/>
</dbReference>
<dbReference type="Proteomes" id="UP000068832">
    <property type="component" value="Chromosome"/>
</dbReference>
<keyword evidence="3 9" id="KW-0032">Aminotransferase</keyword>
<dbReference type="GeneID" id="91756109"/>
<evidence type="ECO:0000259" key="8">
    <source>
        <dbReference type="PROSITE" id="PS51464"/>
    </source>
</evidence>
<feature type="domain" description="SIS" evidence="8">
    <location>
        <begin position="446"/>
        <end position="585"/>
    </location>
</feature>
<evidence type="ECO:0000313" key="15">
    <source>
        <dbReference type="Proteomes" id="UP000029084"/>
    </source>
</evidence>
<dbReference type="EMBL" id="CP012175">
    <property type="protein sequence ID" value="AKV81333.1"/>
    <property type="molecule type" value="Genomic_DNA"/>
</dbReference>
<dbReference type="PANTHER" id="PTHR10937">
    <property type="entry name" value="GLUCOSAMINE--FRUCTOSE-6-PHOSPHATE AMINOTRANSFERASE, ISOMERIZING"/>
    <property type="match status" value="1"/>
</dbReference>
<dbReference type="InterPro" id="IPR046348">
    <property type="entry name" value="SIS_dom_sf"/>
</dbReference>
<dbReference type="EMBL" id="CP012173">
    <property type="protein sequence ID" value="AKV76837.1"/>
    <property type="molecule type" value="Genomic_DNA"/>
</dbReference>
<dbReference type="Proteomes" id="UP000029084">
    <property type="component" value="Chromosome"/>
</dbReference>
<evidence type="ECO:0000313" key="17">
    <source>
        <dbReference type="Proteomes" id="UP000061362"/>
    </source>
</evidence>
<comment type="catalytic activity">
    <reaction evidence="1">
        <text>D-fructose 6-phosphate + L-glutamine = D-glucosamine 6-phosphate + L-glutamate</text>
        <dbReference type="Rhea" id="RHEA:13237"/>
        <dbReference type="ChEBI" id="CHEBI:29985"/>
        <dbReference type="ChEBI" id="CHEBI:58359"/>
        <dbReference type="ChEBI" id="CHEBI:58725"/>
        <dbReference type="ChEBI" id="CHEBI:61527"/>
        <dbReference type="EC" id="2.6.1.16"/>
    </reaction>
</comment>
<dbReference type="Proteomes" id="UP000056255">
    <property type="component" value="Chromosome"/>
</dbReference>
<dbReference type="SUPFAM" id="SSF56235">
    <property type="entry name" value="N-terminal nucleophile aminohydrolases (Ntn hydrolases)"/>
    <property type="match status" value="1"/>
</dbReference>
<dbReference type="Proteomes" id="UP000062398">
    <property type="component" value="Chromosome"/>
</dbReference>
<keyword evidence="5" id="KW-0677">Repeat</keyword>
<dbReference type="GO" id="GO:0006047">
    <property type="term" value="P:UDP-N-acetylglucosamine metabolic process"/>
    <property type="evidence" value="ECO:0007669"/>
    <property type="project" value="TreeGrafter"/>
</dbReference>
<dbReference type="InterPro" id="IPR029055">
    <property type="entry name" value="Ntn_hydrolases_N"/>
</dbReference>
<evidence type="ECO:0000256" key="2">
    <source>
        <dbReference type="ARBA" id="ARBA00012916"/>
    </source>
</evidence>
<evidence type="ECO:0000256" key="6">
    <source>
        <dbReference type="ARBA" id="ARBA00022962"/>
    </source>
</evidence>
<dbReference type="SUPFAM" id="SSF53697">
    <property type="entry name" value="SIS domain"/>
    <property type="match status" value="1"/>
</dbReference>
<gene>
    <name evidence="9" type="ORF">HA72_1603</name>
    <name evidence="10" type="ORF">MsedA_1630</name>
    <name evidence="11" type="ORF">MsedB_1632</name>
    <name evidence="12" type="ORF">MsedC_1630</name>
    <name evidence="13" type="ORF">MsedD_1631</name>
    <name evidence="14" type="ORF">MsedE_1634</name>
</gene>
<reference evidence="14 16" key="3">
    <citation type="submission" date="2015-07" db="EMBL/GenBank/DDBJ databases">
        <title>Physiological, transcriptional responses and genome re-sequencing of acid resistant extremely thermoacidophilic Metallosphaera sedula SARC-M1.</title>
        <authorList>
            <person name="Ai C."/>
            <person name="McCarthy S."/>
            <person name="Eckrich V."/>
            <person name="Rudrappa D."/>
            <person name="Qiu G."/>
            <person name="Blum P."/>
        </authorList>
    </citation>
    <scope>NUCLEOTIDE SEQUENCE [LARGE SCALE GENOMIC DNA]</scope>
    <source>
        <strain evidence="14 16">SARC-M1</strain>
    </source>
</reference>
<dbReference type="Gene3D" id="3.40.50.10490">
    <property type="entry name" value="Glucose-6-phosphate isomerase like protein, domain 1"/>
    <property type="match status" value="2"/>
</dbReference>
<dbReference type="CDD" id="cd05008">
    <property type="entry name" value="SIS_GlmS_GlmD_1"/>
    <property type="match status" value="1"/>
</dbReference>
<dbReference type="CDD" id="cd05009">
    <property type="entry name" value="SIS_GlmS_GlmD_2"/>
    <property type="match status" value="1"/>
</dbReference>
<dbReference type="Pfam" id="PF13522">
    <property type="entry name" value="GATase_6"/>
    <property type="match status" value="1"/>
</dbReference>
<evidence type="ECO:0000313" key="10">
    <source>
        <dbReference type="EMBL" id="AKV74599.1"/>
    </source>
</evidence>
<protein>
    <recommendedName>
        <fullName evidence="2">glutamine--fructose-6-phosphate transaminase (isomerizing)</fullName>
        <ecNumber evidence="2">2.6.1.16</ecNumber>
    </recommendedName>
</protein>
<feature type="domain" description="SIS" evidence="8">
    <location>
        <begin position="287"/>
        <end position="423"/>
    </location>
</feature>
<evidence type="ECO:0000313" key="19">
    <source>
        <dbReference type="Proteomes" id="UP000062475"/>
    </source>
</evidence>
<dbReference type="AlphaFoldDB" id="A0A088E7P7"/>
<evidence type="ECO:0000256" key="3">
    <source>
        <dbReference type="ARBA" id="ARBA00022576"/>
    </source>
</evidence>
<dbReference type="EMBL" id="CP012172">
    <property type="protein sequence ID" value="AKV74599.1"/>
    <property type="molecule type" value="Genomic_DNA"/>
</dbReference>
<dbReference type="Proteomes" id="UP000062475">
    <property type="component" value="Chromosome"/>
</dbReference>
<reference evidence="17 18" key="2">
    <citation type="journal article" date="2015" name="Genome Announc.">
        <title>Complete Genome Sequences of Evolved Arsenate-Resistant Metallosphaera sedula Strains.</title>
        <authorList>
            <person name="Ai C."/>
            <person name="McCarthy S."/>
            <person name="Schackwitz W."/>
            <person name="Martin J."/>
            <person name="Lipzen A."/>
            <person name="Blum P."/>
        </authorList>
    </citation>
    <scope>NUCLEOTIDE SEQUENCE [LARGE SCALE GENOMIC DNA]</scope>
    <source>
        <strain evidence="12 18">ARS120-1</strain>
        <strain evidence="13 17">ARS120-2</strain>
        <strain evidence="10 20">ARS50-1</strain>
        <strain evidence="11 19">ARS50-2</strain>
    </source>
</reference>
<reference evidence="9 15" key="1">
    <citation type="journal article" date="2014" name="J. Bacteriol.">
        <title>Role of an Archaeal PitA Transporter in the Copper and Arsenic Resistance of Metallosphaera sedula, an Extreme Thermoacidophile.</title>
        <authorList>
            <person name="McCarthy S."/>
            <person name="Ai C."/>
            <person name="Wheaton G."/>
            <person name="Tevatia R."/>
            <person name="Eckrich V."/>
            <person name="Kelly R."/>
            <person name="Blum P."/>
        </authorList>
    </citation>
    <scope>NUCLEOTIDE SEQUENCE [LARGE SCALE GENOMIC DNA]</scope>
    <source>
        <strain evidence="9 15">CuR1</strain>
    </source>
</reference>
<dbReference type="GO" id="GO:0006002">
    <property type="term" value="P:fructose 6-phosphate metabolic process"/>
    <property type="evidence" value="ECO:0007669"/>
    <property type="project" value="TreeGrafter"/>
</dbReference>
<evidence type="ECO:0000313" key="12">
    <source>
        <dbReference type="EMBL" id="AKV79088.1"/>
    </source>
</evidence>
<dbReference type="RefSeq" id="WP_012021545.1">
    <property type="nucleotide sequence ID" value="NZ_AP019770.1"/>
</dbReference>
<proteinExistence type="predicted"/>
<feature type="domain" description="Glutamine amidotransferase type-2" evidence="7">
    <location>
        <begin position="2"/>
        <end position="222"/>
    </location>
</feature>
<evidence type="ECO:0000313" key="14">
    <source>
        <dbReference type="EMBL" id="AKV83567.1"/>
    </source>
</evidence>
<dbReference type="PROSITE" id="PS51278">
    <property type="entry name" value="GATASE_TYPE_2"/>
    <property type="match status" value="1"/>
</dbReference>
<evidence type="ECO:0000259" key="7">
    <source>
        <dbReference type="PROSITE" id="PS51278"/>
    </source>
</evidence>
<dbReference type="GO" id="GO:0097367">
    <property type="term" value="F:carbohydrate derivative binding"/>
    <property type="evidence" value="ECO:0007669"/>
    <property type="project" value="InterPro"/>
</dbReference>
<dbReference type="EC" id="2.6.1.16" evidence="2"/>
<sequence length="595" mass="64823">MCGIIGVASIGAKDAALANITLDALKSLEYRGYDSVGMASMDSSHLEVRKAAGNVEKFERLKNPLNMKGNIFLGHTRWATHGEPNDINAHPHLDCTGEIAVIHNGTVLNFLELKQDLIAKGHRFVSDTDTEVIAHLIEHYRKLGMDNFTAFKQAIFSIQGDHAVLAIIKGDNRIFFSKKNNPLVIGLGDDMNLISSDVWSLVKVTNRTITIGDDELGYITATSVYAEKITGEKVNLTSRLIIQQIDSSATSLQGYESFMMKEIRESWGAVRDTIVGLMNDMEKLGKAVKAMDKARRILVVAAGTSYHAGLIFASRLMRTGKTVIPVIASEYENVKAGGEDVVLVISQSGETMDSLLAMKSFKNSGSFVVSLTNTLGNSISYYSDIALHTRAGPEIGVAATKTFTSQVGALLLISSLMIGENLDYLKEAESTVSSSFSKSIGYAEKIGVDVSKKQSLYYLGKGLGVPMAMEGALKIKEIAYIHAEAYPAGESKHGPIALVEKDFPVIFVNTGEHVDELRNNLKEMQSRKARVYVVSAGSELRSDQEVTEIMIDINDARLAPLALAPPLQLIAYYAAKERGLNPDRPRNLAKTVTVR</sequence>
<evidence type="ECO:0000313" key="13">
    <source>
        <dbReference type="EMBL" id="AKV81333.1"/>
    </source>
</evidence>
<dbReference type="CDD" id="cd00714">
    <property type="entry name" value="GFAT"/>
    <property type="match status" value="1"/>
</dbReference>
<dbReference type="GO" id="GO:0006487">
    <property type="term" value="P:protein N-linked glycosylation"/>
    <property type="evidence" value="ECO:0007669"/>
    <property type="project" value="TreeGrafter"/>
</dbReference>
<dbReference type="InterPro" id="IPR017932">
    <property type="entry name" value="GATase_2_dom"/>
</dbReference>
<dbReference type="OMA" id="ASEYRYA"/>
<dbReference type="PATRIC" id="fig|43687.5.peg.1735"/>
<dbReference type="InterPro" id="IPR001347">
    <property type="entry name" value="SIS_dom"/>
</dbReference>
<dbReference type="Gene3D" id="3.60.20.10">
    <property type="entry name" value="Glutamine Phosphoribosylpyrophosphate, subunit 1, domain 1"/>
    <property type="match status" value="1"/>
</dbReference>
<dbReference type="EMBL" id="CP012176">
    <property type="protein sequence ID" value="AKV83567.1"/>
    <property type="molecule type" value="Genomic_DNA"/>
</dbReference>
<evidence type="ECO:0000313" key="11">
    <source>
        <dbReference type="EMBL" id="AKV76837.1"/>
    </source>
</evidence>
<evidence type="ECO:0000313" key="18">
    <source>
        <dbReference type="Proteomes" id="UP000062398"/>
    </source>
</evidence>
<dbReference type="Pfam" id="PF01380">
    <property type="entry name" value="SIS"/>
    <property type="match status" value="2"/>
</dbReference>
<dbReference type="EMBL" id="CP012174">
    <property type="protein sequence ID" value="AKV79088.1"/>
    <property type="molecule type" value="Genomic_DNA"/>
</dbReference>
<evidence type="ECO:0000256" key="5">
    <source>
        <dbReference type="ARBA" id="ARBA00022737"/>
    </source>
</evidence>
<evidence type="ECO:0000256" key="1">
    <source>
        <dbReference type="ARBA" id="ARBA00001031"/>
    </source>
</evidence>
<name>A0A088E7P7_9CREN</name>
<dbReference type="EMBL" id="CP008822">
    <property type="protein sequence ID" value="AIM27742.1"/>
    <property type="molecule type" value="Genomic_DNA"/>
</dbReference>
<dbReference type="Proteomes" id="UP000061362">
    <property type="component" value="Chromosome"/>
</dbReference>
<dbReference type="InterPro" id="IPR047084">
    <property type="entry name" value="GFAT_N"/>
</dbReference>
<dbReference type="PANTHER" id="PTHR10937:SF0">
    <property type="entry name" value="GLUTAMINE--FRUCTOSE-6-PHOSPHATE TRANSAMINASE (ISOMERIZING)"/>
    <property type="match status" value="1"/>
</dbReference>
<accession>A0A088E7P7</accession>
<evidence type="ECO:0000313" key="9">
    <source>
        <dbReference type="EMBL" id="AIM27742.1"/>
    </source>
</evidence>
<organism evidence="9 15">
    <name type="scientific">Metallosphaera sedula</name>
    <dbReference type="NCBI Taxonomy" id="43687"/>
    <lineage>
        <taxon>Archaea</taxon>
        <taxon>Thermoproteota</taxon>
        <taxon>Thermoprotei</taxon>
        <taxon>Sulfolobales</taxon>
        <taxon>Sulfolobaceae</taxon>
        <taxon>Metallosphaera</taxon>
    </lineage>
</organism>
<keyword evidence="6" id="KW-0315">Glutamine amidotransferase</keyword>
<dbReference type="InterPro" id="IPR035490">
    <property type="entry name" value="GlmS/FrlB_SIS"/>
</dbReference>
<dbReference type="InterPro" id="IPR035466">
    <property type="entry name" value="GlmS/AgaS_SIS"/>
</dbReference>
<dbReference type="GO" id="GO:0004360">
    <property type="term" value="F:glutamine-fructose-6-phosphate transaminase (isomerizing) activity"/>
    <property type="evidence" value="ECO:0007669"/>
    <property type="project" value="UniProtKB-EC"/>
</dbReference>